<name>A0A8S5LU13_9CAUD</name>
<accession>A0A8S5LU13</accession>
<protein>
    <submittedName>
        <fullName evidence="1">Uncharacterized protein</fullName>
    </submittedName>
</protein>
<dbReference type="EMBL" id="BK014738">
    <property type="protein sequence ID" value="DAD73537.1"/>
    <property type="molecule type" value="Genomic_DNA"/>
</dbReference>
<sequence length="37" mass="4664">MRKCWLPALMIAWIRKLCRQWQSNTEKPYGKLRNWKE</sequence>
<evidence type="ECO:0000313" key="1">
    <source>
        <dbReference type="EMBL" id="DAD73537.1"/>
    </source>
</evidence>
<proteinExistence type="predicted"/>
<organism evidence="1">
    <name type="scientific">Siphoviridae sp. ctM3g2</name>
    <dbReference type="NCBI Taxonomy" id="2826255"/>
    <lineage>
        <taxon>Viruses</taxon>
        <taxon>Duplodnaviria</taxon>
        <taxon>Heunggongvirae</taxon>
        <taxon>Uroviricota</taxon>
        <taxon>Caudoviricetes</taxon>
    </lineage>
</organism>
<reference evidence="1" key="1">
    <citation type="journal article" date="2021" name="Proc. Natl. Acad. Sci. U.S.A.">
        <title>A Catalog of Tens of Thousands of Viruses from Human Metagenomes Reveals Hidden Associations with Chronic Diseases.</title>
        <authorList>
            <person name="Tisza M.J."/>
            <person name="Buck C.B."/>
        </authorList>
    </citation>
    <scope>NUCLEOTIDE SEQUENCE</scope>
    <source>
        <strain evidence="1">CtM3g2</strain>
    </source>
</reference>